<gene>
    <name evidence="2" type="ORF">ERS852491_00960</name>
</gene>
<sequence length="230" mass="27466">MEIRPLTAAEQNYVYSQSSQISGQTGNIGHLRGDFADSGYGFYTIWFDTRPQWKSEEFKNELDEVVNTLRENHGLLHNRYDMKAFAKSYPSSALQGNYCTEYGFRMDTEKYAFLFRCNPTKGDYNFYWYCYVKEWLDRHMEKVAQGIRFIDPHYKELFRIPDGGKIILHLSWGETAERSCRFIDEYHTEIDGNIYHICEFAERMERNGHTYEPKPQEPPHKTVRHKEYER</sequence>
<accession>A0A174BCF3</accession>
<dbReference type="AlphaFoldDB" id="A0A174BCF3"/>
<dbReference type="OrthoDB" id="2594680at2"/>
<dbReference type="EMBL" id="CYZU01000006">
    <property type="protein sequence ID" value="CUN97440.1"/>
    <property type="molecule type" value="Genomic_DNA"/>
</dbReference>
<protein>
    <submittedName>
        <fullName evidence="2">Uncharacterized protein</fullName>
    </submittedName>
</protein>
<organism evidence="2 3">
    <name type="scientific">Faecalicatena contorta</name>
    <dbReference type="NCBI Taxonomy" id="39482"/>
    <lineage>
        <taxon>Bacteria</taxon>
        <taxon>Bacillati</taxon>
        <taxon>Bacillota</taxon>
        <taxon>Clostridia</taxon>
        <taxon>Lachnospirales</taxon>
        <taxon>Lachnospiraceae</taxon>
        <taxon>Faecalicatena</taxon>
    </lineage>
</organism>
<name>A0A174BCF3_9FIRM</name>
<feature type="region of interest" description="Disordered" evidence="1">
    <location>
        <begin position="208"/>
        <end position="230"/>
    </location>
</feature>
<dbReference type="STRING" id="39482.ERS852491_00960"/>
<evidence type="ECO:0000313" key="3">
    <source>
        <dbReference type="Proteomes" id="UP000095544"/>
    </source>
</evidence>
<reference evidence="2 3" key="1">
    <citation type="submission" date="2015-09" db="EMBL/GenBank/DDBJ databases">
        <authorList>
            <consortium name="Pathogen Informatics"/>
        </authorList>
    </citation>
    <scope>NUCLEOTIDE SEQUENCE [LARGE SCALE GENOMIC DNA]</scope>
    <source>
        <strain evidence="2 3">2789STDY5834876</strain>
    </source>
</reference>
<evidence type="ECO:0000313" key="2">
    <source>
        <dbReference type="EMBL" id="CUN97440.1"/>
    </source>
</evidence>
<evidence type="ECO:0000256" key="1">
    <source>
        <dbReference type="SAM" id="MobiDB-lite"/>
    </source>
</evidence>
<dbReference type="Proteomes" id="UP000095544">
    <property type="component" value="Unassembled WGS sequence"/>
</dbReference>
<proteinExistence type="predicted"/>
<dbReference type="RefSeq" id="WP_055151457.1">
    <property type="nucleotide sequence ID" value="NZ_CYZU01000006.1"/>
</dbReference>